<dbReference type="AlphaFoldDB" id="A0A7G9RZP0"/>
<evidence type="ECO:0000313" key="4">
    <source>
        <dbReference type="Proteomes" id="UP000515928"/>
    </source>
</evidence>
<keyword evidence="1" id="KW-0472">Membrane</keyword>
<name>A0A7G9RZP0_9FIRM</name>
<dbReference type="InterPro" id="IPR018476">
    <property type="entry name" value="GlyceroP-diester-Pdiesterase_M"/>
</dbReference>
<keyword evidence="1" id="KW-0812">Transmembrane</keyword>
<dbReference type="CDD" id="cd08579">
    <property type="entry name" value="GDPD_memb_like"/>
    <property type="match status" value="1"/>
</dbReference>
<dbReference type="RefSeq" id="WP_187534183.1">
    <property type="nucleotide sequence ID" value="NZ_CBCSHU010000019.1"/>
</dbReference>
<dbReference type="Pfam" id="PF03009">
    <property type="entry name" value="GDPD"/>
    <property type="match status" value="1"/>
</dbReference>
<feature type="transmembrane region" description="Helical" evidence="1">
    <location>
        <begin position="310"/>
        <end position="329"/>
    </location>
</feature>
<dbReference type="KEGG" id="eio:H9L01_01490"/>
<proteinExistence type="predicted"/>
<feature type="transmembrane region" description="Helical" evidence="1">
    <location>
        <begin position="73"/>
        <end position="94"/>
    </location>
</feature>
<dbReference type="Gene3D" id="3.20.20.190">
    <property type="entry name" value="Phosphatidylinositol (PI) phosphodiesterase"/>
    <property type="match status" value="1"/>
</dbReference>
<reference evidence="3 4" key="1">
    <citation type="submission" date="2020-08" db="EMBL/GenBank/DDBJ databases">
        <title>Genome sequence of Erysipelothrix inopinata DSM 15511T.</title>
        <authorList>
            <person name="Hyun D.-W."/>
            <person name="Bae J.-W."/>
        </authorList>
    </citation>
    <scope>NUCLEOTIDE SEQUENCE [LARGE SCALE GENOMIC DNA]</scope>
    <source>
        <strain evidence="3 4">DSM 15511</strain>
    </source>
</reference>
<dbReference type="Pfam" id="PF10110">
    <property type="entry name" value="GPDPase_memb"/>
    <property type="match status" value="1"/>
</dbReference>
<sequence length="586" mass="66906">MNHFKIKDVFKKSKLLIQRDFFTYVAIVMIIESLALFLINQVSSRVFSLALISAKMKGITNENFLQVFSHPTAIFLLLSVAIISAIFIVLQLTITTSYANGGYTKEPLNLKRALAPLKRIKAKEILLLLIFVFVISPNGNLSISSEITSNLHLPRFIVDTILENTLYSTLYFSAIAISFYLNLRLYYAFVIFSLEPLSFTESLKKSWKITKHQQLRILGLIGTITISSVVGVLVIFALAYLPYVGLAAMWPHLDRLFNSVMQVFFLFGTIIFISFVAILSIQVAVVSYHELNNEEPFEITKKHHALKYRIAFNTLTLLAFCAAVFAAYYDQPDPSLLGNVKIVAHRGESFAAIENTMESLKLANEYKPDFVEMDIQQTKDHQIVVYHDYTLKRLSDQSDRINALTWDELKDVEISHRGHTSTIPLFDDYLALASELNQPLMVEVKTTSLDSPEFLDDMMALIKKNKMEHRVIFQSLDLDAILLLKEKYPSATTGYILGFNLGGLENINVDFFSIEDFSISSRVMRDVHKYNKGLFVWTVNDEDNMRLYLQSDVTGIITDHAATAKDIFKDLRERRLSDIFWNFSFD</sequence>
<dbReference type="PROSITE" id="PS51704">
    <property type="entry name" value="GP_PDE"/>
    <property type="match status" value="1"/>
</dbReference>
<dbReference type="InterPro" id="IPR030395">
    <property type="entry name" value="GP_PDE_dom"/>
</dbReference>
<dbReference type="EMBL" id="CP060715">
    <property type="protein sequence ID" value="QNN61065.1"/>
    <property type="molecule type" value="Genomic_DNA"/>
</dbReference>
<feature type="transmembrane region" description="Helical" evidence="1">
    <location>
        <begin position="263"/>
        <end position="289"/>
    </location>
</feature>
<dbReference type="GO" id="GO:0008081">
    <property type="term" value="F:phosphoric diester hydrolase activity"/>
    <property type="evidence" value="ECO:0007669"/>
    <property type="project" value="InterPro"/>
</dbReference>
<dbReference type="PANTHER" id="PTHR46211:SF8">
    <property type="entry name" value="PHOSPHODIESTERASE"/>
    <property type="match status" value="1"/>
</dbReference>
<evidence type="ECO:0000313" key="3">
    <source>
        <dbReference type="EMBL" id="QNN61065.1"/>
    </source>
</evidence>
<dbReference type="GO" id="GO:0006629">
    <property type="term" value="P:lipid metabolic process"/>
    <property type="evidence" value="ECO:0007669"/>
    <property type="project" value="InterPro"/>
</dbReference>
<dbReference type="PANTHER" id="PTHR46211">
    <property type="entry name" value="GLYCEROPHOSPHORYL DIESTER PHOSPHODIESTERASE"/>
    <property type="match status" value="1"/>
</dbReference>
<feature type="domain" description="GP-PDE" evidence="2">
    <location>
        <begin position="340"/>
        <end position="568"/>
    </location>
</feature>
<protein>
    <submittedName>
        <fullName evidence="3">Glycerophosphodiester phosphodiesterase</fullName>
    </submittedName>
</protein>
<keyword evidence="4" id="KW-1185">Reference proteome</keyword>
<evidence type="ECO:0000256" key="1">
    <source>
        <dbReference type="SAM" id="Phobius"/>
    </source>
</evidence>
<feature type="transmembrane region" description="Helical" evidence="1">
    <location>
        <begin position="170"/>
        <end position="194"/>
    </location>
</feature>
<dbReference type="Proteomes" id="UP000515928">
    <property type="component" value="Chromosome"/>
</dbReference>
<accession>A0A7G9RZP0</accession>
<organism evidence="3 4">
    <name type="scientific">Erysipelothrix inopinata</name>
    <dbReference type="NCBI Taxonomy" id="225084"/>
    <lineage>
        <taxon>Bacteria</taxon>
        <taxon>Bacillati</taxon>
        <taxon>Bacillota</taxon>
        <taxon>Erysipelotrichia</taxon>
        <taxon>Erysipelotrichales</taxon>
        <taxon>Erysipelotrichaceae</taxon>
        <taxon>Erysipelothrix</taxon>
    </lineage>
</organism>
<evidence type="ECO:0000259" key="2">
    <source>
        <dbReference type="PROSITE" id="PS51704"/>
    </source>
</evidence>
<feature type="transmembrane region" description="Helical" evidence="1">
    <location>
        <begin position="21"/>
        <end position="39"/>
    </location>
</feature>
<keyword evidence="1" id="KW-1133">Transmembrane helix</keyword>
<dbReference type="SUPFAM" id="SSF51695">
    <property type="entry name" value="PLC-like phosphodiesterases"/>
    <property type="match status" value="1"/>
</dbReference>
<feature type="transmembrane region" description="Helical" evidence="1">
    <location>
        <begin position="215"/>
        <end position="243"/>
    </location>
</feature>
<feature type="transmembrane region" description="Helical" evidence="1">
    <location>
        <begin position="125"/>
        <end position="143"/>
    </location>
</feature>
<dbReference type="InterPro" id="IPR017946">
    <property type="entry name" value="PLC-like_Pdiesterase_TIM-brl"/>
</dbReference>
<gene>
    <name evidence="3" type="ORF">H9L01_01490</name>
</gene>